<dbReference type="Proteomes" id="UP000243799">
    <property type="component" value="Unassembled WGS sequence"/>
</dbReference>
<accession>A0A1I0YMA5</accession>
<organism evidence="5 6">
    <name type="scientific">Amycolatopsis marina</name>
    <dbReference type="NCBI Taxonomy" id="490629"/>
    <lineage>
        <taxon>Bacteria</taxon>
        <taxon>Bacillati</taxon>
        <taxon>Actinomycetota</taxon>
        <taxon>Actinomycetes</taxon>
        <taxon>Pseudonocardiales</taxon>
        <taxon>Pseudonocardiaceae</taxon>
        <taxon>Amycolatopsis</taxon>
    </lineage>
</organism>
<dbReference type="PRINTS" id="PR00081">
    <property type="entry name" value="GDHRDH"/>
</dbReference>
<dbReference type="Pfam" id="PF00106">
    <property type="entry name" value="adh_short"/>
    <property type="match status" value="1"/>
</dbReference>
<dbReference type="PANTHER" id="PTHR43658">
    <property type="entry name" value="SHORT-CHAIN DEHYDROGENASE/REDUCTASE"/>
    <property type="match status" value="1"/>
</dbReference>
<keyword evidence="2" id="KW-0560">Oxidoreductase</keyword>
<evidence type="ECO:0000313" key="6">
    <source>
        <dbReference type="Proteomes" id="UP000243799"/>
    </source>
</evidence>
<dbReference type="OrthoDB" id="9795647at2"/>
<dbReference type="PRINTS" id="PR00080">
    <property type="entry name" value="SDRFAMILY"/>
</dbReference>
<evidence type="ECO:0000256" key="3">
    <source>
        <dbReference type="RuleBase" id="RU000363"/>
    </source>
</evidence>
<dbReference type="PROSITE" id="PS00061">
    <property type="entry name" value="ADH_SHORT"/>
    <property type="match status" value="1"/>
</dbReference>
<dbReference type="InterPro" id="IPR057326">
    <property type="entry name" value="KR_dom"/>
</dbReference>
<dbReference type="InterPro" id="IPR020904">
    <property type="entry name" value="Sc_DH/Rdtase_CS"/>
</dbReference>
<evidence type="ECO:0000313" key="5">
    <source>
        <dbReference type="EMBL" id="SFB13448.1"/>
    </source>
</evidence>
<sequence>MDLKNKVALVAGGASGLGREVCVDLARAGALVAVLDRDEQGVRAVAESLPRGLAIPADITDAASVEEAVERVCAEFGTVHININTAGVVDAGKIVSRGKPGSFDDFHRVVNINLCGTFNVMRVAIAAMLRNDPEDGERGVVVNTSSGAAFEGQPGQAAYSASKAGLIGLALPIARELAGKGVRINTIAPGLFDTPMSAGLPQAVRDGLTAEIPEPSRLGRPEEFARLVRDIVGNGYLNAECIRLDAAVRMSHR</sequence>
<dbReference type="InterPro" id="IPR002347">
    <property type="entry name" value="SDR_fam"/>
</dbReference>
<protein>
    <submittedName>
        <fullName evidence="5">NAD(P)-dependent dehydrogenase, short-chain alcohol dehydrogenase family</fullName>
    </submittedName>
</protein>
<dbReference type="Gene3D" id="3.40.50.720">
    <property type="entry name" value="NAD(P)-binding Rossmann-like Domain"/>
    <property type="match status" value="1"/>
</dbReference>
<evidence type="ECO:0000256" key="1">
    <source>
        <dbReference type="ARBA" id="ARBA00006484"/>
    </source>
</evidence>
<gene>
    <name evidence="5" type="ORF">SAMN05216266_105132</name>
</gene>
<dbReference type="AlphaFoldDB" id="A0A1I0YMA5"/>
<keyword evidence="6" id="KW-1185">Reference proteome</keyword>
<feature type="domain" description="Ketoreductase" evidence="4">
    <location>
        <begin position="6"/>
        <end position="190"/>
    </location>
</feature>
<dbReference type="EMBL" id="FOKG01000005">
    <property type="protein sequence ID" value="SFB13448.1"/>
    <property type="molecule type" value="Genomic_DNA"/>
</dbReference>
<dbReference type="STRING" id="490629.SAMN05216266_105132"/>
<proteinExistence type="inferred from homology"/>
<dbReference type="GO" id="GO:0016491">
    <property type="term" value="F:oxidoreductase activity"/>
    <property type="evidence" value="ECO:0007669"/>
    <property type="project" value="UniProtKB-KW"/>
</dbReference>
<dbReference type="InterPro" id="IPR036291">
    <property type="entry name" value="NAD(P)-bd_dom_sf"/>
</dbReference>
<comment type="similarity">
    <text evidence="1 3">Belongs to the short-chain dehydrogenases/reductases (SDR) family.</text>
</comment>
<dbReference type="PANTHER" id="PTHR43658:SF8">
    <property type="entry name" value="17-BETA-HYDROXYSTEROID DEHYDROGENASE 14-RELATED"/>
    <property type="match status" value="1"/>
</dbReference>
<name>A0A1I0YMA5_9PSEU</name>
<evidence type="ECO:0000256" key="2">
    <source>
        <dbReference type="ARBA" id="ARBA00023002"/>
    </source>
</evidence>
<reference evidence="6" key="1">
    <citation type="submission" date="2016-10" db="EMBL/GenBank/DDBJ databases">
        <authorList>
            <person name="Varghese N."/>
            <person name="Submissions S."/>
        </authorList>
    </citation>
    <scope>NUCLEOTIDE SEQUENCE [LARGE SCALE GENOMIC DNA]</scope>
    <source>
        <strain evidence="6">CGMCC 4.3568</strain>
    </source>
</reference>
<dbReference type="SUPFAM" id="SSF51735">
    <property type="entry name" value="NAD(P)-binding Rossmann-fold domains"/>
    <property type="match status" value="1"/>
</dbReference>
<dbReference type="SMART" id="SM00822">
    <property type="entry name" value="PKS_KR"/>
    <property type="match status" value="1"/>
</dbReference>
<evidence type="ECO:0000259" key="4">
    <source>
        <dbReference type="SMART" id="SM00822"/>
    </source>
</evidence>